<comment type="caution">
    <text evidence="2">The sequence shown here is derived from an EMBL/GenBank/DDBJ whole genome shotgun (WGS) entry which is preliminary data.</text>
</comment>
<dbReference type="InterPro" id="IPR006680">
    <property type="entry name" value="Amidohydro-rel"/>
</dbReference>
<name>A0A6L8WAJ9_9PROT</name>
<reference evidence="2 3" key="1">
    <citation type="submission" date="2019-12" db="EMBL/GenBank/DDBJ databases">
        <title>Snethiella sp. nov. sp. isolated from sea sand.</title>
        <authorList>
            <person name="Kim J."/>
            <person name="Jeong S.E."/>
            <person name="Jung H.S."/>
            <person name="Jeon C.O."/>
        </authorList>
    </citation>
    <scope>NUCLEOTIDE SEQUENCE [LARGE SCALE GENOMIC DNA]</scope>
    <source>
        <strain evidence="2 3">DP05</strain>
    </source>
</reference>
<dbReference type="RefSeq" id="WP_161316022.1">
    <property type="nucleotide sequence ID" value="NZ_WTUW01000002.1"/>
</dbReference>
<organism evidence="2 3">
    <name type="scientific">Sneathiella litorea</name>
    <dbReference type="NCBI Taxonomy" id="2606216"/>
    <lineage>
        <taxon>Bacteria</taxon>
        <taxon>Pseudomonadati</taxon>
        <taxon>Pseudomonadota</taxon>
        <taxon>Alphaproteobacteria</taxon>
        <taxon>Sneathiellales</taxon>
        <taxon>Sneathiellaceae</taxon>
        <taxon>Sneathiella</taxon>
    </lineage>
</organism>
<dbReference type="InterPro" id="IPR032466">
    <property type="entry name" value="Metal_Hydrolase"/>
</dbReference>
<dbReference type="Pfam" id="PF01979">
    <property type="entry name" value="Amidohydro_1"/>
    <property type="match status" value="1"/>
</dbReference>
<proteinExistence type="predicted"/>
<dbReference type="PANTHER" id="PTHR43135:SF3">
    <property type="entry name" value="ALPHA-D-RIBOSE 1-METHYLPHOSPHONATE 5-TRIPHOSPHATE DIPHOSPHATASE"/>
    <property type="match status" value="1"/>
</dbReference>
<keyword evidence="2" id="KW-0378">Hydrolase</keyword>
<evidence type="ECO:0000313" key="3">
    <source>
        <dbReference type="Proteomes" id="UP000476030"/>
    </source>
</evidence>
<dbReference type="SUPFAM" id="SSF51338">
    <property type="entry name" value="Composite domain of metallo-dependent hydrolases"/>
    <property type="match status" value="1"/>
</dbReference>
<accession>A0A6L8WAJ9</accession>
<dbReference type="InterPro" id="IPR011059">
    <property type="entry name" value="Metal-dep_hydrolase_composite"/>
</dbReference>
<dbReference type="Gene3D" id="3.20.20.140">
    <property type="entry name" value="Metal-dependent hydrolases"/>
    <property type="match status" value="1"/>
</dbReference>
<gene>
    <name evidence="2" type="ORF">GQE98_12850</name>
</gene>
<dbReference type="SUPFAM" id="SSF51556">
    <property type="entry name" value="Metallo-dependent hydrolases"/>
    <property type="match status" value="1"/>
</dbReference>
<dbReference type="InterPro" id="IPR051781">
    <property type="entry name" value="Metallo-dep_Hydrolase"/>
</dbReference>
<sequence length="418" mass="45108">MKAIVGGTVIDGFGGDPVKNGVVLLEGNRIVNVGSEKSITVPTGAEVIDAGGHTVLPGIVDCHVHGTYRSRDMRQHLLNTPTYNVLRSTHILEETLACGVTTARDMGGADAGFREAINDGFVIGPRLLISIVMMSQTGGHGDYWVPAGMQVPKRRWLPSPIADGTDGVRKLVRQILAAGADFIKICATGGITSVSDSWDEPQYTVEELSVAVAEAAAKRKRVAVHAEGLDGIRSALAANAHSLEHGWFIDEESIDTMIKKGTWWVPTLALVPSALKKREVDTQWAAQQMGEEEKKEAQINERLQTEQVPIWKEAVRRGVKIAMGTDQSHRLLVGENLVELEAMVDMLGMSPMEVLVASTTKAAECIERDDVGALEPGRLADVLVVDGDPLSDIKVLQDRARLKLVMKDGVAYTNTLGN</sequence>
<dbReference type="InterPro" id="IPR057744">
    <property type="entry name" value="OTAase-like"/>
</dbReference>
<dbReference type="CDD" id="cd01299">
    <property type="entry name" value="Met_dep_hydrolase_A"/>
    <property type="match status" value="1"/>
</dbReference>
<protein>
    <submittedName>
        <fullName evidence="2">Amidohydrolase family protein</fullName>
    </submittedName>
</protein>
<feature type="domain" description="Amidohydrolase-related" evidence="1">
    <location>
        <begin position="54"/>
        <end position="410"/>
    </location>
</feature>
<dbReference type="AlphaFoldDB" id="A0A6L8WAJ9"/>
<evidence type="ECO:0000259" key="1">
    <source>
        <dbReference type="Pfam" id="PF01979"/>
    </source>
</evidence>
<dbReference type="GO" id="GO:0016810">
    <property type="term" value="F:hydrolase activity, acting on carbon-nitrogen (but not peptide) bonds"/>
    <property type="evidence" value="ECO:0007669"/>
    <property type="project" value="InterPro"/>
</dbReference>
<keyword evidence="3" id="KW-1185">Reference proteome</keyword>
<dbReference type="EMBL" id="WTUW01000002">
    <property type="protein sequence ID" value="MZR31522.1"/>
    <property type="molecule type" value="Genomic_DNA"/>
</dbReference>
<dbReference type="Gene3D" id="2.30.40.10">
    <property type="entry name" value="Urease, subunit C, domain 1"/>
    <property type="match status" value="1"/>
</dbReference>
<dbReference type="Proteomes" id="UP000476030">
    <property type="component" value="Unassembled WGS sequence"/>
</dbReference>
<evidence type="ECO:0000313" key="2">
    <source>
        <dbReference type="EMBL" id="MZR31522.1"/>
    </source>
</evidence>
<dbReference type="PANTHER" id="PTHR43135">
    <property type="entry name" value="ALPHA-D-RIBOSE 1-METHYLPHOSPHONATE 5-TRIPHOSPHATE DIPHOSPHATASE"/>
    <property type="match status" value="1"/>
</dbReference>